<dbReference type="Pfam" id="PF05207">
    <property type="entry name" value="Zn_ribbon_CSL"/>
    <property type="match status" value="1"/>
</dbReference>
<dbReference type="PROSITE" id="PS51074">
    <property type="entry name" value="DPH_MB"/>
    <property type="match status" value="1"/>
</dbReference>
<dbReference type="SUPFAM" id="SSF144217">
    <property type="entry name" value="CSL zinc finger"/>
    <property type="match status" value="1"/>
</dbReference>
<evidence type="ECO:0000256" key="3">
    <source>
        <dbReference type="ARBA" id="ARBA00023004"/>
    </source>
</evidence>
<keyword evidence="3" id="KW-0408">Iron</keyword>
<name>A0AAW1Q9B6_9CHLO</name>
<dbReference type="GO" id="GO:0008198">
    <property type="term" value="F:ferrous iron binding"/>
    <property type="evidence" value="ECO:0007669"/>
    <property type="project" value="TreeGrafter"/>
</dbReference>
<dbReference type="PANTHER" id="PTHR45255:SF1">
    <property type="entry name" value="DNAJ HOMOLOG SUBFAMILY C MEMBER 24"/>
    <property type="match status" value="1"/>
</dbReference>
<dbReference type="InterPro" id="IPR036671">
    <property type="entry name" value="DPH_MB_sf"/>
</dbReference>
<evidence type="ECO:0000256" key="1">
    <source>
        <dbReference type="ARBA" id="ARBA00022723"/>
    </source>
</evidence>
<dbReference type="GO" id="GO:0001671">
    <property type="term" value="F:ATPase activator activity"/>
    <property type="evidence" value="ECO:0007669"/>
    <property type="project" value="TreeGrafter"/>
</dbReference>
<feature type="domain" description="DPH-type MB" evidence="4">
    <location>
        <begin position="95"/>
        <end position="156"/>
    </location>
</feature>
<comment type="caution">
    <text evidence="5">The sequence shown here is derived from an EMBL/GenBank/DDBJ whole genome shotgun (WGS) entry which is preliminary data.</text>
</comment>
<sequence>MALPKPGWRVYAGGALLIWAVGLQVHMWQLTKKPEFQEKFGDATSTAEQNKLTVRLKEAEFQRVQAAWQVLKDPATRQAYDDELVAAKLKQECAISDEIDLDDMAIETPSEGASLHSYSCRCGGHYFVSDEELHAASDHVVVQCDTCSLFIRIMYSVRRH</sequence>
<dbReference type="PROSITE" id="PS00636">
    <property type="entry name" value="DNAJ_1"/>
    <property type="match status" value="1"/>
</dbReference>
<protein>
    <recommendedName>
        <fullName evidence="4">DPH-type MB domain-containing protein</fullName>
    </recommendedName>
</protein>
<proteinExistence type="predicted"/>
<accession>A0AAW1Q9B6</accession>
<reference evidence="5 6" key="1">
    <citation type="journal article" date="2024" name="Nat. Commun.">
        <title>Phylogenomics reveals the evolutionary origins of lichenization in chlorophyte algae.</title>
        <authorList>
            <person name="Puginier C."/>
            <person name="Libourel C."/>
            <person name="Otte J."/>
            <person name="Skaloud P."/>
            <person name="Haon M."/>
            <person name="Grisel S."/>
            <person name="Petersen M."/>
            <person name="Berrin J.G."/>
            <person name="Delaux P.M."/>
            <person name="Dal Grande F."/>
            <person name="Keller J."/>
        </authorList>
    </citation>
    <scope>NUCLEOTIDE SEQUENCE [LARGE SCALE GENOMIC DNA]</scope>
    <source>
        <strain evidence="5 6">SAG 2043</strain>
    </source>
</reference>
<organism evidence="5 6">
    <name type="scientific">[Myrmecia] bisecta</name>
    <dbReference type="NCBI Taxonomy" id="41462"/>
    <lineage>
        <taxon>Eukaryota</taxon>
        <taxon>Viridiplantae</taxon>
        <taxon>Chlorophyta</taxon>
        <taxon>core chlorophytes</taxon>
        <taxon>Trebouxiophyceae</taxon>
        <taxon>Trebouxiales</taxon>
        <taxon>Trebouxiaceae</taxon>
        <taxon>Myrmecia</taxon>
    </lineage>
</organism>
<evidence type="ECO:0000313" key="5">
    <source>
        <dbReference type="EMBL" id="KAK9816904.1"/>
    </source>
</evidence>
<evidence type="ECO:0000313" key="6">
    <source>
        <dbReference type="Proteomes" id="UP001489004"/>
    </source>
</evidence>
<keyword evidence="1" id="KW-0479">Metal-binding</keyword>
<dbReference type="EMBL" id="JALJOR010000005">
    <property type="protein sequence ID" value="KAK9816904.1"/>
    <property type="molecule type" value="Genomic_DNA"/>
</dbReference>
<dbReference type="Gene3D" id="3.10.660.10">
    <property type="entry name" value="DPH Zinc finger"/>
    <property type="match status" value="1"/>
</dbReference>
<keyword evidence="6" id="KW-1185">Reference proteome</keyword>
<dbReference type="InterPro" id="IPR036869">
    <property type="entry name" value="J_dom_sf"/>
</dbReference>
<dbReference type="AlphaFoldDB" id="A0AAW1Q9B6"/>
<dbReference type="SUPFAM" id="SSF46565">
    <property type="entry name" value="Chaperone J-domain"/>
    <property type="match status" value="1"/>
</dbReference>
<dbReference type="InterPro" id="IPR018253">
    <property type="entry name" value="DnaJ_domain_CS"/>
</dbReference>
<dbReference type="Proteomes" id="UP001489004">
    <property type="component" value="Unassembled WGS sequence"/>
</dbReference>
<evidence type="ECO:0000259" key="4">
    <source>
        <dbReference type="PROSITE" id="PS51074"/>
    </source>
</evidence>
<dbReference type="PANTHER" id="PTHR45255">
    <property type="entry name" value="DNAJ HOMOLOG SUBFAMILY C MEMBER 24"/>
    <property type="match status" value="1"/>
</dbReference>
<keyword evidence="2" id="KW-0862">Zinc</keyword>
<dbReference type="Gene3D" id="1.10.287.110">
    <property type="entry name" value="DnaJ domain"/>
    <property type="match status" value="1"/>
</dbReference>
<evidence type="ECO:0000256" key="2">
    <source>
        <dbReference type="ARBA" id="ARBA00022833"/>
    </source>
</evidence>
<gene>
    <name evidence="5" type="ORF">WJX72_006948</name>
</gene>
<dbReference type="InterPro" id="IPR007872">
    <property type="entry name" value="DPH_MB_dom"/>
</dbReference>